<dbReference type="EMBL" id="JASSZA010000007">
    <property type="protein sequence ID" value="KAK2105720.1"/>
    <property type="molecule type" value="Genomic_DNA"/>
</dbReference>
<evidence type="ECO:0000313" key="2">
    <source>
        <dbReference type="EMBL" id="KAK2105720.1"/>
    </source>
</evidence>
<proteinExistence type="predicted"/>
<evidence type="ECO:0000256" key="1">
    <source>
        <dbReference type="SAM" id="MobiDB-lite"/>
    </source>
</evidence>
<feature type="compositionally biased region" description="Low complexity" evidence="1">
    <location>
        <begin position="51"/>
        <end position="63"/>
    </location>
</feature>
<sequence>MATPGFHECVGLVPRTLHGFLGLPKTLWLWCPALDTSRKEDHVSPEGHPRQAQGGCAASQGAQPSPTGWLSLSQLLGATTSPLHPWGNSTLTDGHRGISGFCSQVPPLCQGPGHAPPCDYPGQCEASYALPTLMWTGRTLRVQECPEF</sequence>
<dbReference type="Proteomes" id="UP001266305">
    <property type="component" value="Unassembled WGS sequence"/>
</dbReference>
<feature type="region of interest" description="Disordered" evidence="1">
    <location>
        <begin position="39"/>
        <end position="65"/>
    </location>
</feature>
<feature type="compositionally biased region" description="Basic and acidic residues" evidence="1">
    <location>
        <begin position="39"/>
        <end position="49"/>
    </location>
</feature>
<organism evidence="2 3">
    <name type="scientific">Saguinus oedipus</name>
    <name type="common">Cotton-top tamarin</name>
    <name type="synonym">Oedipomidas oedipus</name>
    <dbReference type="NCBI Taxonomy" id="9490"/>
    <lineage>
        <taxon>Eukaryota</taxon>
        <taxon>Metazoa</taxon>
        <taxon>Chordata</taxon>
        <taxon>Craniata</taxon>
        <taxon>Vertebrata</taxon>
        <taxon>Euteleostomi</taxon>
        <taxon>Mammalia</taxon>
        <taxon>Eutheria</taxon>
        <taxon>Euarchontoglires</taxon>
        <taxon>Primates</taxon>
        <taxon>Haplorrhini</taxon>
        <taxon>Platyrrhini</taxon>
        <taxon>Cebidae</taxon>
        <taxon>Callitrichinae</taxon>
        <taxon>Saguinus</taxon>
    </lineage>
</organism>
<evidence type="ECO:0000313" key="3">
    <source>
        <dbReference type="Proteomes" id="UP001266305"/>
    </source>
</evidence>
<name>A0ABQ9V9H4_SAGOE</name>
<accession>A0ABQ9V9H4</accession>
<comment type="caution">
    <text evidence="2">The sequence shown here is derived from an EMBL/GenBank/DDBJ whole genome shotgun (WGS) entry which is preliminary data.</text>
</comment>
<gene>
    <name evidence="2" type="ORF">P7K49_015234</name>
</gene>
<protein>
    <submittedName>
        <fullName evidence="2">Uncharacterized protein</fullName>
    </submittedName>
</protein>
<keyword evidence="3" id="KW-1185">Reference proteome</keyword>
<reference evidence="2 3" key="1">
    <citation type="submission" date="2023-05" db="EMBL/GenBank/DDBJ databases">
        <title>B98-5 Cell Line De Novo Hybrid Assembly: An Optical Mapping Approach.</title>
        <authorList>
            <person name="Kananen K."/>
            <person name="Auerbach J.A."/>
            <person name="Kautto E."/>
            <person name="Blachly J.S."/>
        </authorList>
    </citation>
    <scope>NUCLEOTIDE SEQUENCE [LARGE SCALE GENOMIC DNA]</scope>
    <source>
        <strain evidence="2">B95-8</strain>
        <tissue evidence="2">Cell line</tissue>
    </source>
</reference>